<dbReference type="InterPro" id="IPR001828">
    <property type="entry name" value="ANF_lig-bd_rcpt"/>
</dbReference>
<comment type="similarity">
    <text evidence="13">Belongs to the adenylyl cyclase class-4/guanylyl cyclase family.</text>
</comment>
<dbReference type="GO" id="GO:0007168">
    <property type="term" value="P:receptor guanylyl cyclase signaling pathway"/>
    <property type="evidence" value="ECO:0007669"/>
    <property type="project" value="TreeGrafter"/>
</dbReference>
<dbReference type="InterPro" id="IPR050401">
    <property type="entry name" value="Cyclic_nucleotide_synthase"/>
</dbReference>
<dbReference type="AlphaFoldDB" id="A0AAV1H3Y1"/>
<keyword evidence="5" id="KW-0547">Nucleotide-binding</keyword>
<evidence type="ECO:0000256" key="8">
    <source>
        <dbReference type="ARBA" id="ARBA00023136"/>
    </source>
</evidence>
<evidence type="ECO:0000256" key="7">
    <source>
        <dbReference type="ARBA" id="ARBA00023134"/>
    </source>
</evidence>
<feature type="domain" description="Protein kinase" evidence="18">
    <location>
        <begin position="542"/>
        <end position="830"/>
    </location>
</feature>
<dbReference type="InterPro" id="IPR029787">
    <property type="entry name" value="Nucleotide_cyclase"/>
</dbReference>
<keyword evidence="12 14" id="KW-0141">cGMP biosynthesis</keyword>
<comment type="catalytic activity">
    <reaction evidence="14">
        <text>GTP = 3',5'-cyclic GMP + diphosphate</text>
        <dbReference type="Rhea" id="RHEA:13665"/>
        <dbReference type="ChEBI" id="CHEBI:33019"/>
        <dbReference type="ChEBI" id="CHEBI:37565"/>
        <dbReference type="ChEBI" id="CHEBI:57746"/>
        <dbReference type="EC" id="4.6.1.2"/>
    </reaction>
</comment>
<feature type="domain" description="Guanylate cyclase" evidence="19">
    <location>
        <begin position="894"/>
        <end position="1024"/>
    </location>
</feature>
<evidence type="ECO:0000256" key="12">
    <source>
        <dbReference type="ARBA" id="ARBA00023293"/>
    </source>
</evidence>
<keyword evidence="3 16" id="KW-0812">Transmembrane</keyword>
<dbReference type="GO" id="GO:0004016">
    <property type="term" value="F:adenylate cyclase activity"/>
    <property type="evidence" value="ECO:0007669"/>
    <property type="project" value="TreeGrafter"/>
</dbReference>
<evidence type="ECO:0000256" key="4">
    <source>
        <dbReference type="ARBA" id="ARBA00022729"/>
    </source>
</evidence>
<dbReference type="CDD" id="cd07302">
    <property type="entry name" value="CHD"/>
    <property type="match status" value="1"/>
</dbReference>
<evidence type="ECO:0000256" key="14">
    <source>
        <dbReference type="RuleBase" id="RU003431"/>
    </source>
</evidence>
<dbReference type="GO" id="GO:0005524">
    <property type="term" value="F:ATP binding"/>
    <property type="evidence" value="ECO:0007669"/>
    <property type="project" value="InterPro"/>
</dbReference>
<evidence type="ECO:0000256" key="2">
    <source>
        <dbReference type="ARBA" id="ARBA00012202"/>
    </source>
</evidence>
<evidence type="ECO:0000256" key="11">
    <source>
        <dbReference type="ARBA" id="ARBA00023239"/>
    </source>
</evidence>
<dbReference type="FunFam" id="3.30.70.1230:FF:000004">
    <property type="entry name" value="Guanylate cyclase"/>
    <property type="match status" value="1"/>
</dbReference>
<dbReference type="PANTHER" id="PTHR11920:SF500">
    <property type="entry name" value="GUANYLATE CYCLASE 2G"/>
    <property type="match status" value="1"/>
</dbReference>
<evidence type="ECO:0000256" key="13">
    <source>
        <dbReference type="RuleBase" id="RU000405"/>
    </source>
</evidence>
<dbReference type="Proteomes" id="UP001178508">
    <property type="component" value="Chromosome 19"/>
</dbReference>
<dbReference type="Gene3D" id="1.10.510.10">
    <property type="entry name" value="Transferase(Phosphotransferase) domain 1"/>
    <property type="match status" value="1"/>
</dbReference>
<dbReference type="SUPFAM" id="SSF56112">
    <property type="entry name" value="Protein kinase-like (PK-like)"/>
    <property type="match status" value="1"/>
</dbReference>
<keyword evidence="9" id="KW-0675">Receptor</keyword>
<evidence type="ECO:0000256" key="10">
    <source>
        <dbReference type="ARBA" id="ARBA00023180"/>
    </source>
</evidence>
<feature type="region of interest" description="Disordered" evidence="15">
    <location>
        <begin position="1078"/>
        <end position="1126"/>
    </location>
</feature>
<evidence type="ECO:0000313" key="20">
    <source>
        <dbReference type="EMBL" id="CAJ1080129.1"/>
    </source>
</evidence>
<evidence type="ECO:0000259" key="18">
    <source>
        <dbReference type="PROSITE" id="PS50011"/>
    </source>
</evidence>
<dbReference type="InterPro" id="IPR011009">
    <property type="entry name" value="Kinase-like_dom_sf"/>
</dbReference>
<dbReference type="Pfam" id="PF01094">
    <property type="entry name" value="ANF_receptor"/>
    <property type="match status" value="1"/>
</dbReference>
<dbReference type="InterPro" id="IPR001054">
    <property type="entry name" value="A/G_cyclase"/>
</dbReference>
<keyword evidence="10" id="KW-0325">Glycoprotein</keyword>
<dbReference type="PRINTS" id="PR00255">
    <property type="entry name" value="NATPEPTIDER"/>
</dbReference>
<dbReference type="EC" id="4.6.1.2" evidence="2 14"/>
<evidence type="ECO:0000256" key="5">
    <source>
        <dbReference type="ARBA" id="ARBA00022741"/>
    </source>
</evidence>
<dbReference type="GO" id="GO:0035556">
    <property type="term" value="P:intracellular signal transduction"/>
    <property type="evidence" value="ECO:0007669"/>
    <property type="project" value="InterPro"/>
</dbReference>
<dbReference type="GO" id="GO:0001653">
    <property type="term" value="F:peptide receptor activity"/>
    <property type="evidence" value="ECO:0007669"/>
    <property type="project" value="TreeGrafter"/>
</dbReference>
<organism evidence="20 21">
    <name type="scientific">Xyrichtys novacula</name>
    <name type="common">Pearly razorfish</name>
    <name type="synonym">Hemipteronotus novacula</name>
    <dbReference type="NCBI Taxonomy" id="13765"/>
    <lineage>
        <taxon>Eukaryota</taxon>
        <taxon>Metazoa</taxon>
        <taxon>Chordata</taxon>
        <taxon>Craniata</taxon>
        <taxon>Vertebrata</taxon>
        <taxon>Euteleostomi</taxon>
        <taxon>Actinopterygii</taxon>
        <taxon>Neopterygii</taxon>
        <taxon>Teleostei</taxon>
        <taxon>Neoteleostei</taxon>
        <taxon>Acanthomorphata</taxon>
        <taxon>Eupercaria</taxon>
        <taxon>Labriformes</taxon>
        <taxon>Labridae</taxon>
        <taxon>Xyrichtys</taxon>
    </lineage>
</organism>
<keyword evidence="4 17" id="KW-0732">Signal</keyword>
<sequence>MVRVVYSPSMGPTLVLLFTFISTAAAVTNNSVNGSQHHRLVIGFQAPWNVSFPFSALRLGSAIQIAVEKVNTNPSFLGNYSLDFVYTDTDCNPKTSLGGFIHQVWKENVSALIGPACPEEAEVTGLIASTWNIPMFGFVGQSSKMDNSKIYDSYIKVVPPLKRSAEVLIKTLEFFGWSHIAMIGGGLDSNTWDKIDALWKTIETPLRERFNLAAAVKFDASNPKLVYQNVRYISTVARVIVVLTNREDSTTLLLEAERQGLMNGDYVFFLVQHFEVSGPVDNSWKYALNNRINQAAIRAFDMAFIIGQKSYEGYEYYDFYERVFEKLKEPPFQSNLTSDKEVSPYSAYLHDAVLLYAMGLKEVLKDGHDPHDGQQLLRRLKNKNSIRFYGASGLVHFDEEGERNLDYSIYDLQHLGDATKFVPILHFDSHTKTIRATPNYPSIIWPKGRPPSDKPECGFNNELCEWLTNDVILLALLVAFPVIGVLAVLCIGVLILQKFRLQTRLDDSYWWLINYNDITIIKEPIGGQGLSLATTASQSMSSSSQSTFSYSSFGLMDKTGKEHVYTTIGLYQGNQVAINYIKNPVCTNIQKPSIIKEFDLMKEMKHENLVQFFGVCIEPPNVCIVTQYCRKGSLKDLLKASDVELDSMFKLSFAYDIVNGMEFIHKSNLKFHGNLKPSTCLVDSRLQIKLSGFGLWEFKNVNKNKIISLENPNYDEMYWTAPELLRQVGLPVNGTPKGDVYSFAIIMWELMYNKAFPYQDINLEPKEIIMQLRTPFQGEPLRPPLSDELCDENIKTLLRSCWSETPDHRPPFGSIRRQLRDISPDSHANILDNMVDKLEKYANHLEEVVEERTNQLTAEKARADKLLSSMLPRYIADQLMSGKSVEPQSYDMVTIFFSDIVGFTSMCSVSSAMEVVNFLNDLYSLFDDIIKIYDVYKVETIGDAYMVASGLPISNGYQHALEISTMALHFLSAIKVFRIRHMPSESLAIRIGIHSGPVVAGVVGTTMPRYCLFGDTVNTASRMESNSLPLKIHISQSTADILVQEGSFELEERGEIEMKGKGSHKTYWLCKKHGFNPPLATHRSPPNDSLKPQTEKLGVARPADKKAQKTMTKAHMTDGMMTTVHI</sequence>
<dbReference type="Pfam" id="PF00211">
    <property type="entry name" value="Guanylate_cyc"/>
    <property type="match status" value="1"/>
</dbReference>
<dbReference type="Gene3D" id="3.40.50.2300">
    <property type="match status" value="2"/>
</dbReference>
<keyword evidence="8 16" id="KW-0472">Membrane</keyword>
<evidence type="ECO:0000259" key="19">
    <source>
        <dbReference type="PROSITE" id="PS50125"/>
    </source>
</evidence>
<evidence type="ECO:0000256" key="15">
    <source>
        <dbReference type="SAM" id="MobiDB-lite"/>
    </source>
</evidence>
<dbReference type="GO" id="GO:0004672">
    <property type="term" value="F:protein kinase activity"/>
    <property type="evidence" value="ECO:0007669"/>
    <property type="project" value="InterPro"/>
</dbReference>
<comment type="subcellular location">
    <subcellularLocation>
        <location evidence="1">Membrane</location>
        <topology evidence="1">Single-pass type I membrane protein</topology>
    </subcellularLocation>
</comment>
<dbReference type="GO" id="GO:0005525">
    <property type="term" value="F:GTP binding"/>
    <property type="evidence" value="ECO:0007669"/>
    <property type="project" value="UniProtKB-KW"/>
</dbReference>
<keyword evidence="6 16" id="KW-1133">Transmembrane helix</keyword>
<evidence type="ECO:0000256" key="17">
    <source>
        <dbReference type="SAM" id="SignalP"/>
    </source>
</evidence>
<dbReference type="InterPro" id="IPR028082">
    <property type="entry name" value="Peripla_BP_I"/>
</dbReference>
<dbReference type="PROSITE" id="PS00452">
    <property type="entry name" value="GUANYLATE_CYCLASE_1"/>
    <property type="match status" value="1"/>
</dbReference>
<gene>
    <name evidence="20" type="ORF">XNOV1_A006126</name>
</gene>
<protein>
    <recommendedName>
        <fullName evidence="2 14">Guanylate cyclase</fullName>
        <ecNumber evidence="2 14">4.6.1.2</ecNumber>
    </recommendedName>
</protein>
<dbReference type="EMBL" id="OY660882">
    <property type="protein sequence ID" value="CAJ1080129.1"/>
    <property type="molecule type" value="Genomic_DNA"/>
</dbReference>
<dbReference type="GO" id="GO:0005886">
    <property type="term" value="C:plasma membrane"/>
    <property type="evidence" value="ECO:0007669"/>
    <property type="project" value="TreeGrafter"/>
</dbReference>
<dbReference type="Gene3D" id="3.30.70.1230">
    <property type="entry name" value="Nucleotide cyclase"/>
    <property type="match status" value="1"/>
</dbReference>
<feature type="signal peptide" evidence="17">
    <location>
        <begin position="1"/>
        <end position="26"/>
    </location>
</feature>
<evidence type="ECO:0000256" key="6">
    <source>
        <dbReference type="ARBA" id="ARBA00022989"/>
    </source>
</evidence>
<feature type="transmembrane region" description="Helical" evidence="16">
    <location>
        <begin position="471"/>
        <end position="496"/>
    </location>
</feature>
<dbReference type="InterPro" id="IPR001245">
    <property type="entry name" value="Ser-Thr/Tyr_kinase_cat_dom"/>
</dbReference>
<evidence type="ECO:0000256" key="3">
    <source>
        <dbReference type="ARBA" id="ARBA00022692"/>
    </source>
</evidence>
<keyword evidence="11 13" id="KW-0456">Lyase</keyword>
<dbReference type="PROSITE" id="PS50125">
    <property type="entry name" value="GUANYLATE_CYCLASE_2"/>
    <property type="match status" value="1"/>
</dbReference>
<dbReference type="SMART" id="SM00044">
    <property type="entry name" value="CYCc"/>
    <property type="match status" value="1"/>
</dbReference>
<keyword evidence="7" id="KW-0342">GTP-binding</keyword>
<evidence type="ECO:0000256" key="16">
    <source>
        <dbReference type="SAM" id="Phobius"/>
    </source>
</evidence>
<dbReference type="SUPFAM" id="SSF55073">
    <property type="entry name" value="Nucleotide cyclase"/>
    <property type="match status" value="1"/>
</dbReference>
<dbReference type="PROSITE" id="PS50011">
    <property type="entry name" value="PROTEIN_KINASE_DOM"/>
    <property type="match status" value="1"/>
</dbReference>
<reference evidence="20" key="1">
    <citation type="submission" date="2023-08" db="EMBL/GenBank/DDBJ databases">
        <authorList>
            <person name="Alioto T."/>
            <person name="Alioto T."/>
            <person name="Gomez Garrido J."/>
        </authorList>
    </citation>
    <scope>NUCLEOTIDE SEQUENCE</scope>
</reference>
<name>A0AAV1H3Y1_XYRNO</name>
<feature type="chain" id="PRO_5043494417" description="Guanylate cyclase" evidence="17">
    <location>
        <begin position="27"/>
        <end position="1126"/>
    </location>
</feature>
<evidence type="ECO:0000256" key="1">
    <source>
        <dbReference type="ARBA" id="ARBA00004479"/>
    </source>
</evidence>
<dbReference type="Pfam" id="PF07714">
    <property type="entry name" value="PK_Tyr_Ser-Thr"/>
    <property type="match status" value="1"/>
</dbReference>
<accession>A0AAV1H3Y1</accession>
<proteinExistence type="inferred from homology"/>
<dbReference type="InterPro" id="IPR001170">
    <property type="entry name" value="ANPR/GUC"/>
</dbReference>
<dbReference type="InterPro" id="IPR018297">
    <property type="entry name" value="A/G_cyclase_CS"/>
</dbReference>
<evidence type="ECO:0000313" key="21">
    <source>
        <dbReference type="Proteomes" id="UP001178508"/>
    </source>
</evidence>
<dbReference type="CDD" id="cd06372">
    <property type="entry name" value="PBP1_GC_G-like"/>
    <property type="match status" value="1"/>
</dbReference>
<dbReference type="SUPFAM" id="SSF53822">
    <property type="entry name" value="Periplasmic binding protein-like I"/>
    <property type="match status" value="1"/>
</dbReference>
<dbReference type="PANTHER" id="PTHR11920">
    <property type="entry name" value="GUANYLYL CYCLASE"/>
    <property type="match status" value="1"/>
</dbReference>
<keyword evidence="21" id="KW-1185">Reference proteome</keyword>
<evidence type="ECO:0000256" key="9">
    <source>
        <dbReference type="ARBA" id="ARBA00023170"/>
    </source>
</evidence>
<dbReference type="GO" id="GO:0004383">
    <property type="term" value="F:guanylate cyclase activity"/>
    <property type="evidence" value="ECO:0007669"/>
    <property type="project" value="UniProtKB-EC"/>
</dbReference>
<dbReference type="InterPro" id="IPR000719">
    <property type="entry name" value="Prot_kinase_dom"/>
</dbReference>